<dbReference type="Gene3D" id="2.60.120.620">
    <property type="entry name" value="q2cbj1_9rhob like domain"/>
    <property type="match status" value="1"/>
</dbReference>
<name>A0A8J2SNF9_9STRA</name>
<comment type="caution">
    <text evidence="2">The sequence shown here is derived from an EMBL/GenBank/DDBJ whole genome shotgun (WGS) entry which is preliminary data.</text>
</comment>
<dbReference type="Proteomes" id="UP000789595">
    <property type="component" value="Unassembled WGS sequence"/>
</dbReference>
<dbReference type="InterPro" id="IPR051961">
    <property type="entry name" value="Fungal_Metabolite_Diox"/>
</dbReference>
<keyword evidence="3" id="KW-1185">Reference proteome</keyword>
<dbReference type="PANTHER" id="PTHR37563">
    <property type="entry name" value="PHYTANOYL-COA DIOXYGENASE FAMILY PROTEIN (AFU_ORTHOLOGUE AFUA_2G03330)"/>
    <property type="match status" value="1"/>
</dbReference>
<proteinExistence type="predicted"/>
<sequence>MGNMPRRNHLTLAALALPIICALRPPAPTTATTCRRSTTVTETERRMGESATVAGDTIQTMERDGFAVLETTLLAPHILNEARDFVLARHSTLIEAASKRGADLDRLDFYEIASRNPGRFDLRLDEEKPAVWTTLEEAVLDAAYKLPRAGTRPPRVEYAGAVVSEPGATAQKLHADGPPSSQGLYTVFVPLVDVPQDGDGTAFWPGSHASPEKLRAAAAFNAARFDDLPPDFELVAPGVARGSLLAFDYRVLHAGNPCARHRPVAYFVVNTRDDAVDDAWNWASERLLPPEGE</sequence>
<evidence type="ECO:0008006" key="4">
    <source>
        <dbReference type="Google" id="ProtNLM"/>
    </source>
</evidence>
<evidence type="ECO:0000313" key="2">
    <source>
        <dbReference type="EMBL" id="CAH0370407.1"/>
    </source>
</evidence>
<dbReference type="EMBL" id="CAKKNE010000003">
    <property type="protein sequence ID" value="CAH0370407.1"/>
    <property type="molecule type" value="Genomic_DNA"/>
</dbReference>
<dbReference type="AlphaFoldDB" id="A0A8J2SNF9"/>
<dbReference type="Pfam" id="PF05721">
    <property type="entry name" value="PhyH"/>
    <property type="match status" value="1"/>
</dbReference>
<evidence type="ECO:0000256" key="1">
    <source>
        <dbReference type="SAM" id="SignalP"/>
    </source>
</evidence>
<gene>
    <name evidence="2" type="ORF">PECAL_3P02910</name>
</gene>
<dbReference type="OrthoDB" id="420046at2759"/>
<reference evidence="2" key="1">
    <citation type="submission" date="2021-11" db="EMBL/GenBank/DDBJ databases">
        <authorList>
            <consortium name="Genoscope - CEA"/>
            <person name="William W."/>
        </authorList>
    </citation>
    <scope>NUCLEOTIDE SEQUENCE</scope>
</reference>
<feature type="chain" id="PRO_5035323248" description="Phytanoyl-CoA dioxygenase family protein" evidence="1">
    <location>
        <begin position="23"/>
        <end position="293"/>
    </location>
</feature>
<organism evidence="2 3">
    <name type="scientific">Pelagomonas calceolata</name>
    <dbReference type="NCBI Taxonomy" id="35677"/>
    <lineage>
        <taxon>Eukaryota</taxon>
        <taxon>Sar</taxon>
        <taxon>Stramenopiles</taxon>
        <taxon>Ochrophyta</taxon>
        <taxon>Pelagophyceae</taxon>
        <taxon>Pelagomonadales</taxon>
        <taxon>Pelagomonadaceae</taxon>
        <taxon>Pelagomonas</taxon>
    </lineage>
</organism>
<keyword evidence="1" id="KW-0732">Signal</keyword>
<dbReference type="InterPro" id="IPR008775">
    <property type="entry name" value="Phytyl_CoA_dOase-like"/>
</dbReference>
<evidence type="ECO:0000313" key="3">
    <source>
        <dbReference type="Proteomes" id="UP000789595"/>
    </source>
</evidence>
<accession>A0A8J2SNF9</accession>
<dbReference type="SUPFAM" id="SSF51197">
    <property type="entry name" value="Clavaminate synthase-like"/>
    <property type="match status" value="1"/>
</dbReference>
<protein>
    <recommendedName>
        <fullName evidence="4">Phytanoyl-CoA dioxygenase family protein</fullName>
    </recommendedName>
</protein>
<feature type="signal peptide" evidence="1">
    <location>
        <begin position="1"/>
        <end position="22"/>
    </location>
</feature>
<dbReference type="PANTHER" id="PTHR37563:SF2">
    <property type="entry name" value="PHYTANOYL-COA DIOXYGENASE FAMILY PROTEIN (AFU_ORTHOLOGUE AFUA_2G03330)"/>
    <property type="match status" value="1"/>
</dbReference>